<sequence>MERRRRGHTSEKRLRARGDVESVLLTLLDGLDRLAVHLEKLPKSGTSSSHDTHSVTSSGKKWKQLLQSRGRSFIFSTSIPLPVAAAAHGKYNFVLHLACFDGIYQVINIDSTVIPSIIVAKEEKWRRMAIWSRVQEFQALTGIPITSPIISLVVGSEEKALRASRHLLESGFHVTAIRPPTVPPNACRLRVTLTAAHTKDDIKKFASALSVCMKFSDVDIKNFNGYSKL</sequence>
<dbReference type="InterPro" id="IPR004839">
    <property type="entry name" value="Aminotransferase_I/II_large"/>
</dbReference>
<dbReference type="PANTHER" id="PTHR13693">
    <property type="entry name" value="CLASS II AMINOTRANSFERASE/8-AMINO-7-OXONONANOATE SYNTHASE"/>
    <property type="match status" value="1"/>
</dbReference>
<reference evidence="6 7" key="1">
    <citation type="journal article" date="2020" name="IScience">
        <title>Genome Sequencing of the Endangered Kingdonia uniflora (Circaeasteraceae, Ranunculales) Reveals Potential Mechanisms of Evolutionary Specialization.</title>
        <authorList>
            <person name="Sun Y."/>
            <person name="Deng T."/>
            <person name="Zhang A."/>
            <person name="Moore M.J."/>
            <person name="Landis J.B."/>
            <person name="Lin N."/>
            <person name="Zhang H."/>
            <person name="Zhang X."/>
            <person name="Huang J."/>
            <person name="Zhang X."/>
            <person name="Sun H."/>
            <person name="Wang H."/>
        </authorList>
    </citation>
    <scope>NUCLEOTIDE SEQUENCE [LARGE SCALE GENOMIC DNA]</scope>
    <source>
        <strain evidence="6">TB1705</strain>
        <tissue evidence="6">Leaf</tissue>
    </source>
</reference>
<evidence type="ECO:0000256" key="2">
    <source>
        <dbReference type="ARBA" id="ARBA00010008"/>
    </source>
</evidence>
<evidence type="ECO:0000313" key="7">
    <source>
        <dbReference type="Proteomes" id="UP000541444"/>
    </source>
</evidence>
<dbReference type="Proteomes" id="UP000541444">
    <property type="component" value="Unassembled WGS sequence"/>
</dbReference>
<evidence type="ECO:0000256" key="4">
    <source>
        <dbReference type="ARBA" id="ARBA00022898"/>
    </source>
</evidence>
<keyword evidence="4" id="KW-0663">Pyridoxal phosphate</keyword>
<protein>
    <recommendedName>
        <fullName evidence="5">Aminotransferase class I/classII large domain-containing protein</fullName>
    </recommendedName>
</protein>
<name>A0A7J7M531_9MAGN</name>
<dbReference type="PANTHER" id="PTHR13693:SF77">
    <property type="entry name" value="8-AMINO-7-OXONONANOATE SYNTHASE"/>
    <property type="match status" value="1"/>
</dbReference>
<dbReference type="InterPro" id="IPR015424">
    <property type="entry name" value="PyrdxlP-dep_Trfase"/>
</dbReference>
<dbReference type="InterPro" id="IPR015422">
    <property type="entry name" value="PyrdxlP-dep_Trfase_small"/>
</dbReference>
<comment type="cofactor">
    <cofactor evidence="1">
        <name>pyridoxal 5'-phosphate</name>
        <dbReference type="ChEBI" id="CHEBI:597326"/>
    </cofactor>
</comment>
<dbReference type="SUPFAM" id="SSF53383">
    <property type="entry name" value="PLP-dependent transferases"/>
    <property type="match status" value="1"/>
</dbReference>
<dbReference type="GO" id="GO:0030170">
    <property type="term" value="F:pyridoxal phosphate binding"/>
    <property type="evidence" value="ECO:0007669"/>
    <property type="project" value="InterPro"/>
</dbReference>
<evidence type="ECO:0000256" key="1">
    <source>
        <dbReference type="ARBA" id="ARBA00001933"/>
    </source>
</evidence>
<evidence type="ECO:0000313" key="6">
    <source>
        <dbReference type="EMBL" id="KAF6149878.1"/>
    </source>
</evidence>
<dbReference type="EMBL" id="JACGCM010001775">
    <property type="protein sequence ID" value="KAF6149878.1"/>
    <property type="molecule type" value="Genomic_DNA"/>
</dbReference>
<dbReference type="Pfam" id="PF00155">
    <property type="entry name" value="Aminotran_1_2"/>
    <property type="match status" value="1"/>
</dbReference>
<dbReference type="OrthoDB" id="10263824at2759"/>
<accession>A0A7J7M531</accession>
<evidence type="ECO:0000259" key="5">
    <source>
        <dbReference type="Pfam" id="PF00155"/>
    </source>
</evidence>
<dbReference type="Gene3D" id="3.90.1150.10">
    <property type="entry name" value="Aspartate Aminotransferase, domain 1"/>
    <property type="match status" value="1"/>
</dbReference>
<gene>
    <name evidence="6" type="ORF">GIB67_008599</name>
</gene>
<dbReference type="GO" id="GO:0016740">
    <property type="term" value="F:transferase activity"/>
    <property type="evidence" value="ECO:0007669"/>
    <property type="project" value="UniProtKB-KW"/>
</dbReference>
<keyword evidence="7" id="KW-1185">Reference proteome</keyword>
<evidence type="ECO:0000256" key="3">
    <source>
        <dbReference type="ARBA" id="ARBA00022679"/>
    </source>
</evidence>
<keyword evidence="3" id="KW-0808">Transferase</keyword>
<comment type="similarity">
    <text evidence="2">Belongs to the class-II pyridoxal-phosphate-dependent aminotransferase family. BioF subfamily.</text>
</comment>
<proteinExistence type="inferred from homology"/>
<dbReference type="AlphaFoldDB" id="A0A7J7M531"/>
<comment type="caution">
    <text evidence="6">The sequence shown here is derived from an EMBL/GenBank/DDBJ whole genome shotgun (WGS) entry which is preliminary data.</text>
</comment>
<organism evidence="6 7">
    <name type="scientific">Kingdonia uniflora</name>
    <dbReference type="NCBI Taxonomy" id="39325"/>
    <lineage>
        <taxon>Eukaryota</taxon>
        <taxon>Viridiplantae</taxon>
        <taxon>Streptophyta</taxon>
        <taxon>Embryophyta</taxon>
        <taxon>Tracheophyta</taxon>
        <taxon>Spermatophyta</taxon>
        <taxon>Magnoliopsida</taxon>
        <taxon>Ranunculales</taxon>
        <taxon>Circaeasteraceae</taxon>
        <taxon>Kingdonia</taxon>
    </lineage>
</organism>
<dbReference type="GO" id="GO:0009102">
    <property type="term" value="P:biotin biosynthetic process"/>
    <property type="evidence" value="ECO:0007669"/>
    <property type="project" value="TreeGrafter"/>
</dbReference>
<dbReference type="InterPro" id="IPR050087">
    <property type="entry name" value="AON_synthase_class-II"/>
</dbReference>
<feature type="domain" description="Aminotransferase class I/classII large" evidence="5">
    <location>
        <begin position="118"/>
        <end position="209"/>
    </location>
</feature>